<evidence type="ECO:0000256" key="5">
    <source>
        <dbReference type="NCBIfam" id="TIGR00205"/>
    </source>
</evidence>
<gene>
    <name evidence="4 6" type="primary">fliE</name>
    <name evidence="6" type="ORF">WG901_13205</name>
</gene>
<evidence type="ECO:0000256" key="4">
    <source>
        <dbReference type="HAMAP-Rule" id="MF_00724"/>
    </source>
</evidence>
<evidence type="ECO:0000313" key="6">
    <source>
        <dbReference type="EMBL" id="MEJ5977601.1"/>
    </source>
</evidence>
<sequence length="142" mass="14997">MTDIRSIAATRDLISQRTEVLRGLSRPGPAIQPDSTAPGSFAAVLSNVTNLQSTTALPAPFAVQETGVPAAGLVSTLSSLLGRVNATQVREDEATEAYQTGESNDIAKVALAEQEASVAFEATLQVRNKLLAAYQEILRMQV</sequence>
<dbReference type="EMBL" id="JBBHJZ010000002">
    <property type="protein sequence ID" value="MEJ5977601.1"/>
    <property type="molecule type" value="Genomic_DNA"/>
</dbReference>
<accession>A0ABU8RY45</accession>
<comment type="similarity">
    <text evidence="2 4">Belongs to the FliE family.</text>
</comment>
<keyword evidence="6" id="KW-0966">Cell projection</keyword>
<dbReference type="PANTHER" id="PTHR34653">
    <property type="match status" value="1"/>
</dbReference>
<evidence type="ECO:0000256" key="3">
    <source>
        <dbReference type="ARBA" id="ARBA00023143"/>
    </source>
</evidence>
<protein>
    <recommendedName>
        <fullName evidence="4 5">Flagellar hook-basal body complex protein FliE</fullName>
    </recommendedName>
</protein>
<evidence type="ECO:0000256" key="2">
    <source>
        <dbReference type="ARBA" id="ARBA00009272"/>
    </source>
</evidence>
<dbReference type="InterPro" id="IPR001624">
    <property type="entry name" value="FliE"/>
</dbReference>
<name>A0ABU8RY45_9SPHN</name>
<dbReference type="PANTHER" id="PTHR34653:SF1">
    <property type="entry name" value="FLAGELLAR HOOK-BASAL BODY COMPLEX PROTEIN FLIE"/>
    <property type="match status" value="1"/>
</dbReference>
<dbReference type="HAMAP" id="MF_00724">
    <property type="entry name" value="FliE"/>
    <property type="match status" value="1"/>
</dbReference>
<dbReference type="PRINTS" id="PR01006">
    <property type="entry name" value="FLGHOOKFLIE"/>
</dbReference>
<keyword evidence="3 4" id="KW-0975">Bacterial flagellum</keyword>
<keyword evidence="7" id="KW-1185">Reference proteome</keyword>
<comment type="caution">
    <text evidence="6">The sequence shown here is derived from an EMBL/GenBank/DDBJ whole genome shotgun (WGS) entry which is preliminary data.</text>
</comment>
<comment type="subcellular location">
    <subcellularLocation>
        <location evidence="1 4">Bacterial flagellum basal body</location>
    </subcellularLocation>
</comment>
<dbReference type="NCBIfam" id="TIGR00205">
    <property type="entry name" value="fliE"/>
    <property type="match status" value="1"/>
</dbReference>
<keyword evidence="6" id="KW-0969">Cilium</keyword>
<evidence type="ECO:0000313" key="7">
    <source>
        <dbReference type="Proteomes" id="UP001361239"/>
    </source>
</evidence>
<dbReference type="Proteomes" id="UP001361239">
    <property type="component" value="Unassembled WGS sequence"/>
</dbReference>
<dbReference type="Pfam" id="PF02049">
    <property type="entry name" value="FliE"/>
    <property type="match status" value="1"/>
</dbReference>
<keyword evidence="6" id="KW-0282">Flagellum</keyword>
<dbReference type="RefSeq" id="WP_339587533.1">
    <property type="nucleotide sequence ID" value="NZ_JBBHJZ010000002.1"/>
</dbReference>
<organism evidence="6 7">
    <name type="scientific">Novosphingobium anseongense</name>
    <dbReference type="NCBI Taxonomy" id="3133436"/>
    <lineage>
        <taxon>Bacteria</taxon>
        <taxon>Pseudomonadati</taxon>
        <taxon>Pseudomonadota</taxon>
        <taxon>Alphaproteobacteria</taxon>
        <taxon>Sphingomonadales</taxon>
        <taxon>Sphingomonadaceae</taxon>
        <taxon>Novosphingobium</taxon>
    </lineage>
</organism>
<reference evidence="6 7" key="1">
    <citation type="submission" date="2024-03" db="EMBL/GenBank/DDBJ databases">
        <authorList>
            <person name="Jo J.-H."/>
        </authorList>
    </citation>
    <scope>NUCLEOTIDE SEQUENCE [LARGE SCALE GENOMIC DNA]</scope>
    <source>
        <strain evidence="6 7">PS1R-30</strain>
    </source>
</reference>
<proteinExistence type="inferred from homology"/>
<evidence type="ECO:0000256" key="1">
    <source>
        <dbReference type="ARBA" id="ARBA00004117"/>
    </source>
</evidence>